<dbReference type="Proteomes" id="UP000789833">
    <property type="component" value="Unassembled WGS sequence"/>
</dbReference>
<keyword evidence="1" id="KW-0812">Transmembrane</keyword>
<name>A0ABM8YPF6_9BACI</name>
<evidence type="ECO:0000313" key="3">
    <source>
        <dbReference type="Proteomes" id="UP000789833"/>
    </source>
</evidence>
<proteinExistence type="predicted"/>
<feature type="transmembrane region" description="Helical" evidence="1">
    <location>
        <begin position="49"/>
        <end position="67"/>
    </location>
</feature>
<comment type="caution">
    <text evidence="2">The sequence shown here is derived from an EMBL/GenBank/DDBJ whole genome shotgun (WGS) entry which is preliminary data.</text>
</comment>
<reference evidence="2 3" key="1">
    <citation type="submission" date="2021-10" db="EMBL/GenBank/DDBJ databases">
        <authorList>
            <person name="Criscuolo A."/>
        </authorList>
    </citation>
    <scope>NUCLEOTIDE SEQUENCE [LARGE SCALE GENOMIC DNA]</scope>
    <source>
        <strain evidence="3">CIP 111883</strain>
    </source>
</reference>
<keyword evidence="1" id="KW-0472">Membrane</keyword>
<feature type="transmembrane region" description="Helical" evidence="1">
    <location>
        <begin position="12"/>
        <end position="37"/>
    </location>
</feature>
<feature type="transmembrane region" description="Helical" evidence="1">
    <location>
        <begin position="79"/>
        <end position="104"/>
    </location>
</feature>
<protein>
    <submittedName>
        <fullName evidence="2">Uncharacterized protein</fullName>
    </submittedName>
</protein>
<organism evidence="2 3">
    <name type="scientific">Sutcliffiella rhizosphaerae</name>
    <dbReference type="NCBI Taxonomy" id="2880967"/>
    <lineage>
        <taxon>Bacteria</taxon>
        <taxon>Bacillati</taxon>
        <taxon>Bacillota</taxon>
        <taxon>Bacilli</taxon>
        <taxon>Bacillales</taxon>
        <taxon>Bacillaceae</taxon>
        <taxon>Sutcliffiella</taxon>
    </lineage>
</organism>
<dbReference type="EMBL" id="CAKJTJ010000014">
    <property type="protein sequence ID" value="CAG9621855.1"/>
    <property type="molecule type" value="Genomic_DNA"/>
</dbReference>
<sequence>MRFILKIIEGFLIVYFFTFTVILGIVNSLTILSVKSIKGTTIAEFDTEMLLLFFIYLFILFLFIKTYKDCNTYSKVMLSIYLFCFSGSIIVTLMNIIISFIFIPKSYVEENWMRDLEYLLLSLLLFFYTLHKLRDFSEG</sequence>
<accession>A0ABM8YPF6</accession>
<feature type="transmembrane region" description="Helical" evidence="1">
    <location>
        <begin position="116"/>
        <end position="133"/>
    </location>
</feature>
<evidence type="ECO:0000256" key="1">
    <source>
        <dbReference type="SAM" id="Phobius"/>
    </source>
</evidence>
<keyword evidence="3" id="KW-1185">Reference proteome</keyword>
<evidence type="ECO:0000313" key="2">
    <source>
        <dbReference type="EMBL" id="CAG9621855.1"/>
    </source>
</evidence>
<gene>
    <name evidence="2" type="ORF">BACCIP111883_02646</name>
</gene>
<keyword evidence="1" id="KW-1133">Transmembrane helix</keyword>